<keyword evidence="1" id="KW-0472">Membrane</keyword>
<sequence length="212" mass="24340">MNIAELVKRLIQLVYYFSPYFWVDRYYKLRELDYVIDSHEWQSLRNRRLFLSEFYIVGWLALSFVLMVSSIFYPLSYWLIPFLFLRIVGIVNKELGVILFGICKITEGTAVSATGRVIVLAMVNYLTAMFLFATIYQINGLFEDVPAYLVQAMSLGGIIQALQIHFTMSGAFAPADLFTWAITVLQGVFCFMFGTIVISLFVSLLNVKPLNK</sequence>
<organism evidence="2 3">
    <name type="scientific">Thiomicrorhabdus xiamenensis</name>
    <dbReference type="NCBI Taxonomy" id="2739063"/>
    <lineage>
        <taxon>Bacteria</taxon>
        <taxon>Pseudomonadati</taxon>
        <taxon>Pseudomonadota</taxon>
        <taxon>Gammaproteobacteria</taxon>
        <taxon>Thiotrichales</taxon>
        <taxon>Piscirickettsiaceae</taxon>
        <taxon>Thiomicrorhabdus</taxon>
    </lineage>
</organism>
<dbReference type="AlphaFoldDB" id="A0A7D4NP55"/>
<feature type="transmembrane region" description="Helical" evidence="1">
    <location>
        <begin position="178"/>
        <end position="202"/>
    </location>
</feature>
<dbReference type="EMBL" id="CP054020">
    <property type="protein sequence ID" value="QKI89333.1"/>
    <property type="molecule type" value="Genomic_DNA"/>
</dbReference>
<proteinExistence type="predicted"/>
<accession>A0A7D4NP55</accession>
<reference evidence="2 3" key="1">
    <citation type="submission" date="2020-05" db="EMBL/GenBank/DDBJ databases">
        <title>Thiomicrorhabdus sediminis sp.nov. and Thiomicrorhabdus xiamenensis sp.nov., novel sulfur-oxidizing bacteria isolated from coastal sediment.</title>
        <authorList>
            <person name="Liu X."/>
        </authorList>
    </citation>
    <scope>NUCLEOTIDE SEQUENCE [LARGE SCALE GENOMIC DNA]</scope>
    <source>
        <strain evidence="2 3">G2</strain>
    </source>
</reference>
<keyword evidence="1" id="KW-1133">Transmembrane helix</keyword>
<evidence type="ECO:0000313" key="3">
    <source>
        <dbReference type="Proteomes" id="UP000504724"/>
    </source>
</evidence>
<protein>
    <submittedName>
        <fullName evidence="2">Uncharacterized protein</fullName>
    </submittedName>
</protein>
<feature type="transmembrane region" description="Helical" evidence="1">
    <location>
        <begin position="79"/>
        <end position="105"/>
    </location>
</feature>
<dbReference type="KEGG" id="txa:HQN79_07025"/>
<evidence type="ECO:0000256" key="1">
    <source>
        <dbReference type="SAM" id="Phobius"/>
    </source>
</evidence>
<gene>
    <name evidence="2" type="ORF">HQN79_07025</name>
</gene>
<keyword evidence="1" id="KW-0812">Transmembrane</keyword>
<name>A0A7D4NP55_9GAMM</name>
<dbReference type="RefSeq" id="WP_173285231.1">
    <property type="nucleotide sequence ID" value="NZ_CP054020.1"/>
</dbReference>
<feature type="transmembrane region" description="Helical" evidence="1">
    <location>
        <begin position="117"/>
        <end position="136"/>
    </location>
</feature>
<feature type="transmembrane region" description="Helical" evidence="1">
    <location>
        <begin position="54"/>
        <end position="73"/>
    </location>
</feature>
<keyword evidence="3" id="KW-1185">Reference proteome</keyword>
<dbReference type="Proteomes" id="UP000504724">
    <property type="component" value="Chromosome"/>
</dbReference>
<evidence type="ECO:0000313" key="2">
    <source>
        <dbReference type="EMBL" id="QKI89333.1"/>
    </source>
</evidence>